<dbReference type="eggNOG" id="COG0526">
    <property type="taxonomic scope" value="Bacteria"/>
</dbReference>
<evidence type="ECO:0000259" key="2">
    <source>
        <dbReference type="Pfam" id="PF14289"/>
    </source>
</evidence>
<dbReference type="EMBL" id="AQRA01000006">
    <property type="protein sequence ID" value="EZH73100.1"/>
    <property type="molecule type" value="Genomic_DNA"/>
</dbReference>
<dbReference type="Proteomes" id="UP000023541">
    <property type="component" value="Unassembled WGS sequence"/>
</dbReference>
<reference evidence="3 4" key="1">
    <citation type="submission" date="2014-04" db="EMBL/GenBank/DDBJ databases">
        <title>Aquimarina sp. 22II-S11-z7 Genome Sequencing.</title>
        <authorList>
            <person name="Lai Q."/>
        </authorList>
    </citation>
    <scope>NUCLEOTIDE SEQUENCE [LARGE SCALE GENOMIC DNA]</scope>
    <source>
        <strain evidence="3 4">22II-S11-z7</strain>
    </source>
</reference>
<name>A0A023BSZ8_9FLAO</name>
<organism evidence="3 4">
    <name type="scientific">Aquimarina atlantica</name>
    <dbReference type="NCBI Taxonomy" id="1317122"/>
    <lineage>
        <taxon>Bacteria</taxon>
        <taxon>Pseudomonadati</taxon>
        <taxon>Bacteroidota</taxon>
        <taxon>Flavobacteriia</taxon>
        <taxon>Flavobacteriales</taxon>
        <taxon>Flavobacteriaceae</taxon>
        <taxon>Aquimarina</taxon>
    </lineage>
</organism>
<accession>A0A023BSZ8</accession>
<dbReference type="OrthoDB" id="1143206at2"/>
<proteinExistence type="predicted"/>
<dbReference type="RefSeq" id="WP_034242864.1">
    <property type="nucleotide sequence ID" value="NZ_AQRA01000006.1"/>
</dbReference>
<dbReference type="AlphaFoldDB" id="A0A023BSZ8"/>
<dbReference type="STRING" id="1317122.ATO12_19010"/>
<feature type="domain" description="DUF4369" evidence="2">
    <location>
        <begin position="27"/>
        <end position="125"/>
    </location>
</feature>
<keyword evidence="1" id="KW-0732">Signal</keyword>
<comment type="caution">
    <text evidence="3">The sequence shown here is derived from an EMBL/GenBank/DDBJ whole genome shotgun (WGS) entry which is preliminary data.</text>
</comment>
<feature type="signal peptide" evidence="1">
    <location>
        <begin position="1"/>
        <end position="23"/>
    </location>
</feature>
<evidence type="ECO:0000256" key="1">
    <source>
        <dbReference type="SAM" id="SignalP"/>
    </source>
</evidence>
<evidence type="ECO:0000313" key="3">
    <source>
        <dbReference type="EMBL" id="EZH73100.1"/>
    </source>
</evidence>
<feature type="chain" id="PRO_5001511930" description="DUF4369 domain-containing protein" evidence="1">
    <location>
        <begin position="24"/>
        <end position="245"/>
    </location>
</feature>
<gene>
    <name evidence="3" type="ORF">ATO12_19010</name>
</gene>
<sequence>MKYFSTLLLLTVLLINCSSPTKEGNVTVIGNIKGLKKGVVYLQKIQDTLLVNVDSVSIDGNSEFVLKSEVEEPEIHYLYLDKNDGKQYNDRIDFFVEPGEITITTNLLDFENDVKIKGGKNQEKYTEYKKMLKRFNDRNLRIIKEDFEASKQKDDEKLIENDKAYKNLMRQKYLYTINFAVTNRKLEVAPYITLNEVFDANIKFLDTVARSLSPKVKKSLYGKQLIKYIDDRKAKEAEAKTSTEE</sequence>
<keyword evidence="4" id="KW-1185">Reference proteome</keyword>
<dbReference type="InterPro" id="IPR025380">
    <property type="entry name" value="DUF4369"/>
</dbReference>
<dbReference type="Pfam" id="PF14289">
    <property type="entry name" value="DUF4369"/>
    <property type="match status" value="1"/>
</dbReference>
<evidence type="ECO:0000313" key="4">
    <source>
        <dbReference type="Proteomes" id="UP000023541"/>
    </source>
</evidence>
<protein>
    <recommendedName>
        <fullName evidence="2">DUF4369 domain-containing protein</fullName>
    </recommendedName>
</protein>